<dbReference type="AlphaFoldDB" id="A0A1F5AZX4"/>
<evidence type="ECO:0000313" key="2">
    <source>
        <dbReference type="Proteomes" id="UP000176639"/>
    </source>
</evidence>
<accession>A0A1F5AZX4</accession>
<organism evidence="1 2">
    <name type="scientific">Candidatus Azambacteria bacterium RBG_16_47_10</name>
    <dbReference type="NCBI Taxonomy" id="1797292"/>
    <lineage>
        <taxon>Bacteria</taxon>
        <taxon>Candidatus Azamiibacteriota</taxon>
    </lineage>
</organism>
<comment type="caution">
    <text evidence="1">The sequence shown here is derived from an EMBL/GenBank/DDBJ whole genome shotgun (WGS) entry which is preliminary data.</text>
</comment>
<dbReference type="Proteomes" id="UP000176639">
    <property type="component" value="Unassembled WGS sequence"/>
</dbReference>
<reference evidence="1 2" key="1">
    <citation type="journal article" date="2016" name="Nat. Commun.">
        <title>Thousands of microbial genomes shed light on interconnected biogeochemical processes in an aquifer system.</title>
        <authorList>
            <person name="Anantharaman K."/>
            <person name="Brown C.T."/>
            <person name="Hug L.A."/>
            <person name="Sharon I."/>
            <person name="Castelle C.J."/>
            <person name="Probst A.J."/>
            <person name="Thomas B.C."/>
            <person name="Singh A."/>
            <person name="Wilkins M.J."/>
            <person name="Karaoz U."/>
            <person name="Brodie E.L."/>
            <person name="Williams K.H."/>
            <person name="Hubbard S.S."/>
            <person name="Banfield J.F."/>
        </authorList>
    </citation>
    <scope>NUCLEOTIDE SEQUENCE [LARGE SCALE GENOMIC DNA]</scope>
</reference>
<evidence type="ECO:0000313" key="1">
    <source>
        <dbReference type="EMBL" id="OGD23941.1"/>
    </source>
</evidence>
<proteinExistence type="predicted"/>
<dbReference type="EMBL" id="MEYI01000022">
    <property type="protein sequence ID" value="OGD23941.1"/>
    <property type="molecule type" value="Genomic_DNA"/>
</dbReference>
<protein>
    <submittedName>
        <fullName evidence="1">Uncharacterized protein</fullName>
    </submittedName>
</protein>
<gene>
    <name evidence="1" type="ORF">A2Z10_02340</name>
</gene>
<name>A0A1F5AZX4_9BACT</name>
<sequence length="142" mass="15615">MSTAVFVITQAISVGSRTRDRIVATHLASEGVEVVRNIRDRNWRAGRSWIQGIDDLTDACVQWDSEYDTISCAAGTNVAYDSGLMYYVQTTAAGPFSRTITTTLIPADTPNPGDPERLKIIASVTCGTNCSISLEEYLYNWK</sequence>